<accession>A0A385PJ59</accession>
<evidence type="ECO:0000313" key="2">
    <source>
        <dbReference type="EMBL" id="AYA93678.1"/>
    </source>
</evidence>
<name>A0A385PJ59_9PAPI</name>
<feature type="region of interest" description="Disordered" evidence="1">
    <location>
        <begin position="48"/>
        <end position="109"/>
    </location>
</feature>
<protein>
    <submittedName>
        <fullName evidence="2">E4 protein</fullName>
    </submittedName>
</protein>
<proteinExistence type="predicted"/>
<dbReference type="EMBL" id="MH777201">
    <property type="protein sequence ID" value="AYA93678.1"/>
    <property type="molecule type" value="Genomic_DNA"/>
</dbReference>
<organism evidence="2">
    <name type="scientific">Human papillomavirus</name>
    <dbReference type="NCBI Taxonomy" id="10566"/>
    <lineage>
        <taxon>Viruses</taxon>
        <taxon>Monodnaviria</taxon>
        <taxon>Shotokuvirae</taxon>
        <taxon>Cossaviricota</taxon>
        <taxon>Papovaviricetes</taxon>
        <taxon>Zurhausenvirales</taxon>
        <taxon>Papillomaviridae</taxon>
    </lineage>
</organism>
<sequence length="150" mass="17204">MACTIKNQMETECILNYLTLMHKSMEHQVNGLCNLNQQLFLLLSPALPATPQHHPRSASVGPPTPRPGRKFHPDDFKLPKSLARRALLPPDDDDSNKENQPYQQKDDEEAVGLLDDAISHLLKKWEEDIEQLREQVFRELDGCKKRLGIR</sequence>
<evidence type="ECO:0000256" key="1">
    <source>
        <dbReference type="SAM" id="MobiDB-lite"/>
    </source>
</evidence>
<reference evidence="2" key="1">
    <citation type="journal article" date="2018" name="Nat. Med.">
        <title>Expanded skin virome in DOCK8-deficient patients.</title>
        <authorList>
            <consortium name="NISC Comparative Sequencing Program"/>
            <person name="Tirosh O."/>
            <person name="Conlan S."/>
            <person name="Deming C."/>
            <person name="Lee-Lin S.Q."/>
            <person name="Huang X."/>
            <person name="Su H.C."/>
            <person name="Freeman A.F."/>
            <person name="Segre J.A."/>
            <person name="Kong H.H."/>
        </authorList>
    </citation>
    <scope>NUCLEOTIDE SEQUENCE</scope>
    <source>
        <strain evidence="2">HPV-mSK_056</strain>
    </source>
</reference>